<dbReference type="PANTHER" id="PTHR43840:SF15">
    <property type="entry name" value="MITOCHONDRIAL METAL TRANSPORTER 1-RELATED"/>
    <property type="match status" value="1"/>
</dbReference>
<evidence type="ECO:0000259" key="9">
    <source>
        <dbReference type="Pfam" id="PF16916"/>
    </source>
</evidence>
<protein>
    <submittedName>
        <fullName evidence="10">Cation diffusion facilitator family transporter</fullName>
    </submittedName>
</protein>
<dbReference type="Proteomes" id="UP001597641">
    <property type="component" value="Unassembled WGS sequence"/>
</dbReference>
<evidence type="ECO:0000256" key="3">
    <source>
        <dbReference type="ARBA" id="ARBA00022448"/>
    </source>
</evidence>
<feature type="transmembrane region" description="Helical" evidence="7">
    <location>
        <begin position="156"/>
        <end position="177"/>
    </location>
</feature>
<dbReference type="EMBL" id="JBHUOX010000001">
    <property type="protein sequence ID" value="MFD2999016.1"/>
    <property type="molecule type" value="Genomic_DNA"/>
</dbReference>
<dbReference type="RefSeq" id="WP_377479795.1">
    <property type="nucleotide sequence ID" value="NZ_JBHUOX010000001.1"/>
</dbReference>
<comment type="similarity">
    <text evidence="2">Belongs to the cation diffusion facilitator (CDF) transporter (TC 2.A.4) family.</text>
</comment>
<feature type="transmembrane region" description="Helical" evidence="7">
    <location>
        <begin position="48"/>
        <end position="68"/>
    </location>
</feature>
<dbReference type="Pfam" id="PF16916">
    <property type="entry name" value="ZT_dimer"/>
    <property type="match status" value="1"/>
</dbReference>
<evidence type="ECO:0000256" key="1">
    <source>
        <dbReference type="ARBA" id="ARBA00004141"/>
    </source>
</evidence>
<evidence type="ECO:0000256" key="2">
    <source>
        <dbReference type="ARBA" id="ARBA00008114"/>
    </source>
</evidence>
<organism evidence="10 11">
    <name type="scientific">Pontibacter toksunensis</name>
    <dbReference type="NCBI Taxonomy" id="1332631"/>
    <lineage>
        <taxon>Bacteria</taxon>
        <taxon>Pseudomonadati</taxon>
        <taxon>Bacteroidota</taxon>
        <taxon>Cytophagia</taxon>
        <taxon>Cytophagales</taxon>
        <taxon>Hymenobacteraceae</taxon>
        <taxon>Pontibacter</taxon>
    </lineage>
</organism>
<dbReference type="InterPro" id="IPR036837">
    <property type="entry name" value="Cation_efflux_CTD_sf"/>
</dbReference>
<dbReference type="Pfam" id="PF01545">
    <property type="entry name" value="Cation_efflux"/>
    <property type="match status" value="1"/>
</dbReference>
<name>A0ABW6BPE4_9BACT</name>
<feature type="transmembrane region" description="Helical" evidence="7">
    <location>
        <begin position="12"/>
        <end position="36"/>
    </location>
</feature>
<sequence>MIGKLISKSENVRLQILVVAVGVLLLLAKFIAFFLTNSNAILTDALESIINVVAGGFSLYSLLLSALPRDENHPYGHGKIEFIAATLEGSLILVAGSIIILKSIYNLIEPVPIQQLDIGILLIAVSGVVNFIVGYVTTQRGKNSNSMVLTAGGKHLMSDAYSTAGILLGLVLIYFTGQIWIDSVVAILFGGIICVTGARILRGSVAGIMDEADYELLKDIVQVLNENRRENWIDIHNLRVIKYGSTLHIDCHLTLPWYLNVLEAHDEVEAVGKVVRERIDSNIELFIHTDPCIEPSCSICTKRDNCDVRQHPYKARVEWELDKVIADRKHSLD</sequence>
<dbReference type="SUPFAM" id="SSF160240">
    <property type="entry name" value="Cation efflux protein cytoplasmic domain-like"/>
    <property type="match status" value="1"/>
</dbReference>
<evidence type="ECO:0000256" key="5">
    <source>
        <dbReference type="ARBA" id="ARBA00022989"/>
    </source>
</evidence>
<reference evidence="11" key="1">
    <citation type="journal article" date="2019" name="Int. J. Syst. Evol. Microbiol.">
        <title>The Global Catalogue of Microorganisms (GCM) 10K type strain sequencing project: providing services to taxonomists for standard genome sequencing and annotation.</title>
        <authorList>
            <consortium name="The Broad Institute Genomics Platform"/>
            <consortium name="The Broad Institute Genome Sequencing Center for Infectious Disease"/>
            <person name="Wu L."/>
            <person name="Ma J."/>
        </authorList>
    </citation>
    <scope>NUCLEOTIDE SEQUENCE [LARGE SCALE GENOMIC DNA]</scope>
    <source>
        <strain evidence="11">KCTC 23984</strain>
    </source>
</reference>
<dbReference type="InterPro" id="IPR050291">
    <property type="entry name" value="CDF_Transporter"/>
</dbReference>
<comment type="caution">
    <text evidence="10">The sequence shown here is derived from an EMBL/GenBank/DDBJ whole genome shotgun (WGS) entry which is preliminary data.</text>
</comment>
<feature type="transmembrane region" description="Helical" evidence="7">
    <location>
        <begin position="113"/>
        <end position="136"/>
    </location>
</feature>
<feature type="domain" description="Cation efflux protein transmembrane" evidence="8">
    <location>
        <begin position="16"/>
        <end position="208"/>
    </location>
</feature>
<dbReference type="Gene3D" id="3.30.70.1350">
    <property type="entry name" value="Cation efflux protein, cytoplasmic domain"/>
    <property type="match status" value="1"/>
</dbReference>
<dbReference type="NCBIfam" id="TIGR01297">
    <property type="entry name" value="CDF"/>
    <property type="match status" value="1"/>
</dbReference>
<keyword evidence="5 7" id="KW-1133">Transmembrane helix</keyword>
<accession>A0ABW6BPE4</accession>
<feature type="transmembrane region" description="Helical" evidence="7">
    <location>
        <begin position="183"/>
        <end position="201"/>
    </location>
</feature>
<evidence type="ECO:0000256" key="4">
    <source>
        <dbReference type="ARBA" id="ARBA00022692"/>
    </source>
</evidence>
<proteinExistence type="inferred from homology"/>
<keyword evidence="11" id="KW-1185">Reference proteome</keyword>
<dbReference type="InterPro" id="IPR027469">
    <property type="entry name" value="Cation_efflux_TMD_sf"/>
</dbReference>
<evidence type="ECO:0000259" key="8">
    <source>
        <dbReference type="Pfam" id="PF01545"/>
    </source>
</evidence>
<dbReference type="InterPro" id="IPR027470">
    <property type="entry name" value="Cation_efflux_CTD"/>
</dbReference>
<dbReference type="SUPFAM" id="SSF161111">
    <property type="entry name" value="Cation efflux protein transmembrane domain-like"/>
    <property type="match status" value="1"/>
</dbReference>
<keyword evidence="6 7" id="KW-0472">Membrane</keyword>
<evidence type="ECO:0000313" key="11">
    <source>
        <dbReference type="Proteomes" id="UP001597641"/>
    </source>
</evidence>
<dbReference type="PANTHER" id="PTHR43840">
    <property type="entry name" value="MITOCHONDRIAL METAL TRANSPORTER 1-RELATED"/>
    <property type="match status" value="1"/>
</dbReference>
<dbReference type="InterPro" id="IPR002524">
    <property type="entry name" value="Cation_efflux"/>
</dbReference>
<evidence type="ECO:0000313" key="10">
    <source>
        <dbReference type="EMBL" id="MFD2999016.1"/>
    </source>
</evidence>
<dbReference type="Gene3D" id="1.20.1510.10">
    <property type="entry name" value="Cation efflux protein transmembrane domain"/>
    <property type="match status" value="1"/>
</dbReference>
<keyword evidence="3" id="KW-0813">Transport</keyword>
<dbReference type="InterPro" id="IPR058533">
    <property type="entry name" value="Cation_efflux_TM"/>
</dbReference>
<keyword evidence="4 7" id="KW-0812">Transmembrane</keyword>
<feature type="domain" description="Cation efflux protein cytoplasmic" evidence="9">
    <location>
        <begin position="214"/>
        <end position="292"/>
    </location>
</feature>
<evidence type="ECO:0000256" key="6">
    <source>
        <dbReference type="ARBA" id="ARBA00023136"/>
    </source>
</evidence>
<gene>
    <name evidence="10" type="ORF">ACFS7Z_01475</name>
</gene>
<evidence type="ECO:0000256" key="7">
    <source>
        <dbReference type="SAM" id="Phobius"/>
    </source>
</evidence>
<comment type="subcellular location">
    <subcellularLocation>
        <location evidence="1">Membrane</location>
        <topology evidence="1">Multi-pass membrane protein</topology>
    </subcellularLocation>
</comment>
<feature type="transmembrane region" description="Helical" evidence="7">
    <location>
        <begin position="80"/>
        <end position="101"/>
    </location>
</feature>